<dbReference type="SUPFAM" id="SSF103088">
    <property type="entry name" value="OmpA-like"/>
    <property type="match status" value="1"/>
</dbReference>
<dbReference type="InterPro" id="IPR036737">
    <property type="entry name" value="OmpA-like_sf"/>
</dbReference>
<dbReference type="Gene3D" id="3.30.1330.60">
    <property type="entry name" value="OmpA-like domain"/>
    <property type="match status" value="1"/>
</dbReference>
<dbReference type="InterPro" id="IPR006664">
    <property type="entry name" value="OMP_bac"/>
</dbReference>
<evidence type="ECO:0000256" key="5">
    <source>
        <dbReference type="SAM" id="MobiDB-lite"/>
    </source>
</evidence>
<evidence type="ECO:0000256" key="4">
    <source>
        <dbReference type="PROSITE-ProRule" id="PRU00473"/>
    </source>
</evidence>
<keyword evidence="6" id="KW-0732">Signal</keyword>
<evidence type="ECO:0000256" key="2">
    <source>
        <dbReference type="ARBA" id="ARBA00023136"/>
    </source>
</evidence>
<evidence type="ECO:0000256" key="6">
    <source>
        <dbReference type="SAM" id="SignalP"/>
    </source>
</evidence>
<organism evidence="8 9">
    <name type="scientific">Thauera aminoaromatica</name>
    <dbReference type="NCBI Taxonomy" id="164330"/>
    <lineage>
        <taxon>Bacteria</taxon>
        <taxon>Pseudomonadati</taxon>
        <taxon>Pseudomonadota</taxon>
        <taxon>Betaproteobacteria</taxon>
        <taxon>Rhodocyclales</taxon>
        <taxon>Zoogloeaceae</taxon>
        <taxon>Thauera</taxon>
    </lineage>
</organism>
<dbReference type="PROSITE" id="PS51123">
    <property type="entry name" value="OMPA_2"/>
    <property type="match status" value="1"/>
</dbReference>
<dbReference type="GO" id="GO:0009279">
    <property type="term" value="C:cell outer membrane"/>
    <property type="evidence" value="ECO:0007669"/>
    <property type="project" value="UniProtKB-SubCell"/>
</dbReference>
<dbReference type="InterPro" id="IPR050330">
    <property type="entry name" value="Bact_OuterMem_StrucFunc"/>
</dbReference>
<dbReference type="EMBL" id="SSFD01000091">
    <property type="protein sequence ID" value="TXH87185.1"/>
    <property type="molecule type" value="Genomic_DNA"/>
</dbReference>
<feature type="domain" description="OmpA-like" evidence="7">
    <location>
        <begin position="88"/>
        <end position="206"/>
    </location>
</feature>
<name>A0A5C7SWL3_THASP</name>
<keyword evidence="2 4" id="KW-0472">Membrane</keyword>
<dbReference type="Pfam" id="PF00691">
    <property type="entry name" value="OmpA"/>
    <property type="match status" value="1"/>
</dbReference>
<evidence type="ECO:0000313" key="9">
    <source>
        <dbReference type="Proteomes" id="UP000321192"/>
    </source>
</evidence>
<evidence type="ECO:0000313" key="8">
    <source>
        <dbReference type="EMBL" id="TXH87185.1"/>
    </source>
</evidence>
<evidence type="ECO:0000259" key="7">
    <source>
        <dbReference type="PROSITE" id="PS51123"/>
    </source>
</evidence>
<dbReference type="InterPro" id="IPR006665">
    <property type="entry name" value="OmpA-like"/>
</dbReference>
<keyword evidence="3" id="KW-0998">Cell outer membrane</keyword>
<comment type="caution">
    <text evidence="8">The sequence shown here is derived from an EMBL/GenBank/DDBJ whole genome shotgun (WGS) entry which is preliminary data.</text>
</comment>
<evidence type="ECO:0000256" key="1">
    <source>
        <dbReference type="ARBA" id="ARBA00004442"/>
    </source>
</evidence>
<reference evidence="8 9" key="1">
    <citation type="submission" date="2018-09" db="EMBL/GenBank/DDBJ databases">
        <title>Metagenome Assembled Genomes from an Advanced Water Purification Facility.</title>
        <authorList>
            <person name="Stamps B.W."/>
            <person name="Spear J.R."/>
        </authorList>
    </citation>
    <scope>NUCLEOTIDE SEQUENCE [LARGE SCALE GENOMIC DNA]</scope>
    <source>
        <strain evidence="8">Bin_27_1</strain>
    </source>
</reference>
<feature type="region of interest" description="Disordered" evidence="5">
    <location>
        <begin position="184"/>
        <end position="206"/>
    </location>
</feature>
<proteinExistence type="predicted"/>
<dbReference type="AlphaFoldDB" id="A0A5C7SWL3"/>
<comment type="subcellular location">
    <subcellularLocation>
        <location evidence="1">Cell outer membrane</location>
    </subcellularLocation>
</comment>
<protein>
    <submittedName>
        <fullName evidence="8">OmpA family protein</fullName>
    </submittedName>
</protein>
<evidence type="ECO:0000256" key="3">
    <source>
        <dbReference type="ARBA" id="ARBA00023237"/>
    </source>
</evidence>
<sequence>MAWRGWPCLARFDIEPFQRPTMTIKSLVLASACLVFGTAFAADNRSEVIEINDSLAPEAIESGLFPKSPSAADCAEAAKAGFTCGQIVPRKVFSLPASISFATNSSELSAAARSMLAGFGPVLKRNEASGNKVVFVGHTDITGSRALNMRLSQRRAESVRQYFIREFDISPSFVGAIGVGPQQLKDTQNPASAANRRVEITTKPSN</sequence>
<accession>A0A5C7SWL3</accession>
<dbReference type="CDD" id="cd07185">
    <property type="entry name" value="OmpA_C-like"/>
    <property type="match status" value="1"/>
</dbReference>
<dbReference type="PANTHER" id="PTHR30329">
    <property type="entry name" value="STATOR ELEMENT OF FLAGELLAR MOTOR COMPLEX"/>
    <property type="match status" value="1"/>
</dbReference>
<dbReference type="Proteomes" id="UP000321192">
    <property type="component" value="Unassembled WGS sequence"/>
</dbReference>
<feature type="signal peptide" evidence="6">
    <location>
        <begin position="1"/>
        <end position="41"/>
    </location>
</feature>
<feature type="chain" id="PRO_5022907156" evidence="6">
    <location>
        <begin position="42"/>
        <end position="206"/>
    </location>
</feature>
<gene>
    <name evidence="8" type="ORF">E6Q80_06620</name>
</gene>
<dbReference type="PRINTS" id="PR01021">
    <property type="entry name" value="OMPADOMAIN"/>
</dbReference>
<dbReference type="PANTHER" id="PTHR30329:SF21">
    <property type="entry name" value="LIPOPROTEIN YIAD-RELATED"/>
    <property type="match status" value="1"/>
</dbReference>